<dbReference type="RefSeq" id="WP_201672413.1">
    <property type="nucleotide sequence ID" value="NZ_JAEQNE010000001.1"/>
</dbReference>
<evidence type="ECO:0000313" key="3">
    <source>
        <dbReference type="Proteomes" id="UP000599109"/>
    </source>
</evidence>
<feature type="chain" id="PRO_5037554249" description="HEAT repeat domain-containing protein" evidence="1">
    <location>
        <begin position="22"/>
        <end position="546"/>
    </location>
</feature>
<protein>
    <recommendedName>
        <fullName evidence="4">HEAT repeat domain-containing protein</fullName>
    </recommendedName>
</protein>
<organism evidence="2 3">
    <name type="scientific">Ramlibacter monticola</name>
    <dbReference type="NCBI Taxonomy" id="1926872"/>
    <lineage>
        <taxon>Bacteria</taxon>
        <taxon>Pseudomonadati</taxon>
        <taxon>Pseudomonadota</taxon>
        <taxon>Betaproteobacteria</taxon>
        <taxon>Burkholderiales</taxon>
        <taxon>Comamonadaceae</taxon>
        <taxon>Ramlibacter</taxon>
    </lineage>
</organism>
<evidence type="ECO:0008006" key="4">
    <source>
        <dbReference type="Google" id="ProtNLM"/>
    </source>
</evidence>
<keyword evidence="1" id="KW-0732">Signal</keyword>
<feature type="signal peptide" evidence="1">
    <location>
        <begin position="1"/>
        <end position="21"/>
    </location>
</feature>
<reference evidence="2 3" key="1">
    <citation type="journal article" date="2017" name="Int. J. Syst. Evol. Microbiol.">
        <title>Ramlibacter monticola sp. nov., isolated from forest soil.</title>
        <authorList>
            <person name="Chaudhary D.K."/>
            <person name="Kim J."/>
        </authorList>
    </citation>
    <scope>NUCLEOTIDE SEQUENCE [LARGE SCALE GENOMIC DNA]</scope>
    <source>
        <strain evidence="2 3">KACC 19175</strain>
    </source>
</reference>
<gene>
    <name evidence="2" type="ORF">JJ685_01540</name>
</gene>
<dbReference type="Proteomes" id="UP000599109">
    <property type="component" value="Unassembled WGS sequence"/>
</dbReference>
<proteinExistence type="predicted"/>
<accession>A0A936YW12</accession>
<dbReference type="AlphaFoldDB" id="A0A936YW12"/>
<evidence type="ECO:0000256" key="1">
    <source>
        <dbReference type="SAM" id="SignalP"/>
    </source>
</evidence>
<comment type="caution">
    <text evidence="2">The sequence shown here is derived from an EMBL/GenBank/DDBJ whole genome shotgun (WGS) entry which is preliminary data.</text>
</comment>
<keyword evidence="3" id="KW-1185">Reference proteome</keyword>
<name>A0A936YW12_9BURK</name>
<sequence>MRIVRSLCLLAACLLPLLALAGKQTVCTITINSADEKETFRRFLPAEKYQFVELVERNRRDWLASSCEAKVSCDILVISGHHGEGNVFFSDSLEKNEFLPIEELERVSCSGSCPSLFANLKEVYLFGCNTMNPQAQHTISGEVARSYAREGRSTDEAARLARLLGQQRGESSRDRMRLLFKDVPVIYGFSSVAPLGPVAGSVLSRYFQGAGSSEVGKGRPSGGLLRQFSSHGLVAARGIGEGDPLVPLRQDICKFADDRLSDAQRLAAVHGILQRPTAESRLLLDRIERLTDTLSPSVRQQPEVAQVLGQIAGDSASRERHLAFARDADEPVTRARMIDVAYDLGWLSAQQRRDEVVALLGDVLARKEVSGPDVSLACTLNKDGELDGAFAAKVRGDGVGHSAVLACLGNAEARDRVLERLASPVDADVRIAQAYLRHRPLADANELRVVTQAIARMNSPDAQTRALDVLARHYLSDRETVDMLRQLFAKTRSWTVQNAIAGVLIRADRKSVVASELLNTLRENRVKASPGDNMVDALIQRLRESS</sequence>
<evidence type="ECO:0000313" key="2">
    <source>
        <dbReference type="EMBL" id="MBL0389817.1"/>
    </source>
</evidence>
<dbReference type="EMBL" id="JAEQNE010000001">
    <property type="protein sequence ID" value="MBL0389817.1"/>
    <property type="molecule type" value="Genomic_DNA"/>
</dbReference>